<keyword evidence="3" id="KW-1185">Reference proteome</keyword>
<feature type="non-terminal residue" evidence="2">
    <location>
        <position position="1"/>
    </location>
</feature>
<dbReference type="OrthoDB" id="543541at2759"/>
<name>A0A371HYI8_MUCPR</name>
<proteinExistence type="predicted"/>
<keyword evidence="1" id="KW-0812">Transmembrane</keyword>
<dbReference type="EMBL" id="QJKJ01001387">
    <property type="protein sequence ID" value="RDY07851.1"/>
    <property type="molecule type" value="Genomic_DNA"/>
</dbReference>
<organism evidence="2 3">
    <name type="scientific">Mucuna pruriens</name>
    <name type="common">Velvet bean</name>
    <name type="synonym">Dolichos pruriens</name>
    <dbReference type="NCBI Taxonomy" id="157652"/>
    <lineage>
        <taxon>Eukaryota</taxon>
        <taxon>Viridiplantae</taxon>
        <taxon>Streptophyta</taxon>
        <taxon>Embryophyta</taxon>
        <taxon>Tracheophyta</taxon>
        <taxon>Spermatophyta</taxon>
        <taxon>Magnoliopsida</taxon>
        <taxon>eudicotyledons</taxon>
        <taxon>Gunneridae</taxon>
        <taxon>Pentapetalae</taxon>
        <taxon>rosids</taxon>
        <taxon>fabids</taxon>
        <taxon>Fabales</taxon>
        <taxon>Fabaceae</taxon>
        <taxon>Papilionoideae</taxon>
        <taxon>50 kb inversion clade</taxon>
        <taxon>NPAAA clade</taxon>
        <taxon>indigoferoid/millettioid clade</taxon>
        <taxon>Phaseoleae</taxon>
        <taxon>Mucuna</taxon>
    </lineage>
</organism>
<reference evidence="2" key="1">
    <citation type="submission" date="2018-05" db="EMBL/GenBank/DDBJ databases">
        <title>Draft genome of Mucuna pruriens seed.</title>
        <authorList>
            <person name="Nnadi N.E."/>
            <person name="Vos R."/>
            <person name="Hasami M.H."/>
            <person name="Devisetty U.K."/>
            <person name="Aguiy J.C."/>
        </authorList>
    </citation>
    <scope>NUCLEOTIDE SEQUENCE [LARGE SCALE GENOMIC DNA]</scope>
    <source>
        <strain evidence="2">JCA_2017</strain>
    </source>
</reference>
<accession>A0A371HYI8</accession>
<dbReference type="Proteomes" id="UP000257109">
    <property type="component" value="Unassembled WGS sequence"/>
</dbReference>
<evidence type="ECO:0000313" key="3">
    <source>
        <dbReference type="Proteomes" id="UP000257109"/>
    </source>
</evidence>
<gene>
    <name evidence="2" type="ORF">CR513_07991</name>
</gene>
<dbReference type="GO" id="GO:0003676">
    <property type="term" value="F:nucleic acid binding"/>
    <property type="evidence" value="ECO:0007669"/>
    <property type="project" value="InterPro"/>
</dbReference>
<dbReference type="Gene3D" id="3.30.420.10">
    <property type="entry name" value="Ribonuclease H-like superfamily/Ribonuclease H"/>
    <property type="match status" value="1"/>
</dbReference>
<keyword evidence="1" id="KW-0472">Membrane</keyword>
<comment type="caution">
    <text evidence="2">The sequence shown here is derived from an EMBL/GenBank/DDBJ whole genome shotgun (WGS) entry which is preliminary data.</text>
</comment>
<dbReference type="AlphaFoldDB" id="A0A371HYI8"/>
<dbReference type="InterPro" id="IPR036397">
    <property type="entry name" value="RNaseH_sf"/>
</dbReference>
<keyword evidence="1" id="KW-1133">Transmembrane helix</keyword>
<sequence length="122" mass="14205">MPNSPFFSIRSLMYEELISWGSFLISYGYAYILLVDYVSKWVETKATKANDAKVVVDFVRSNIFCRGAISAIRPCPPFLRSIGWYIPLIILKPMGRLRSLIGRSRRFCKRWCTRIEKIRANC</sequence>
<protein>
    <submittedName>
        <fullName evidence="2">Uncharacterized protein</fullName>
    </submittedName>
</protein>
<evidence type="ECO:0000313" key="2">
    <source>
        <dbReference type="EMBL" id="RDY07851.1"/>
    </source>
</evidence>
<feature type="transmembrane region" description="Helical" evidence="1">
    <location>
        <begin position="20"/>
        <end position="38"/>
    </location>
</feature>
<evidence type="ECO:0000256" key="1">
    <source>
        <dbReference type="SAM" id="Phobius"/>
    </source>
</evidence>